<feature type="domain" description="TtsA-like Glycoside hydrolase family 108" evidence="1">
    <location>
        <begin position="11"/>
        <end position="110"/>
    </location>
</feature>
<proteinExistence type="predicted"/>
<gene>
    <name evidence="2" type="ORF">UFOVP74_31</name>
</gene>
<dbReference type="Pfam" id="PF05838">
    <property type="entry name" value="Glyco_hydro_108"/>
    <property type="match status" value="1"/>
</dbReference>
<dbReference type="SUPFAM" id="SSF53955">
    <property type="entry name" value="Lysozyme-like"/>
    <property type="match status" value="1"/>
</dbReference>
<dbReference type="Gene3D" id="1.20.141.10">
    <property type="entry name" value="Chitosanase, subunit A, domain 1"/>
    <property type="match status" value="1"/>
</dbReference>
<dbReference type="EMBL" id="LR796196">
    <property type="protein sequence ID" value="CAB4126477.1"/>
    <property type="molecule type" value="Genomic_DNA"/>
</dbReference>
<name>A0A6J5KZJ7_9CAUD</name>
<evidence type="ECO:0000259" key="1">
    <source>
        <dbReference type="Pfam" id="PF05838"/>
    </source>
</evidence>
<organism evidence="2">
    <name type="scientific">uncultured Caudovirales phage</name>
    <dbReference type="NCBI Taxonomy" id="2100421"/>
    <lineage>
        <taxon>Viruses</taxon>
        <taxon>Duplodnaviria</taxon>
        <taxon>Heunggongvirae</taxon>
        <taxon>Uroviricota</taxon>
        <taxon>Caudoviricetes</taxon>
        <taxon>Peduoviridae</taxon>
        <taxon>Maltschvirus</taxon>
        <taxon>Maltschvirus maltsch</taxon>
    </lineage>
</organism>
<protein>
    <recommendedName>
        <fullName evidence="1">TtsA-like Glycoside hydrolase family 108 domain-containing protein</fullName>
    </recommendedName>
</protein>
<sequence>MDRFESLILPDTLTNERGWANVAGDNGKATYMGITIVNYSKWVGWVYINQWISEHGEPAHGHVFTEAEIPGLHAMVVDFYRFTFYGPLGGDKLTNTEAAKELFDTAVLNGIGTAIKLSCRAMGIDERTKADDVFINAFNKANAI</sequence>
<accession>A0A6J5KZJ7</accession>
<reference evidence="2" key="1">
    <citation type="submission" date="2020-04" db="EMBL/GenBank/DDBJ databases">
        <authorList>
            <person name="Chiriac C."/>
            <person name="Salcher M."/>
            <person name="Ghai R."/>
            <person name="Kavagutti S V."/>
        </authorList>
    </citation>
    <scope>NUCLEOTIDE SEQUENCE</scope>
</reference>
<evidence type="ECO:0000313" key="2">
    <source>
        <dbReference type="EMBL" id="CAB4126477.1"/>
    </source>
</evidence>
<dbReference type="InterPro" id="IPR023346">
    <property type="entry name" value="Lysozyme-like_dom_sf"/>
</dbReference>
<dbReference type="InterPro" id="IPR008565">
    <property type="entry name" value="TtsA-like_GH18_dom"/>
</dbReference>